<protein>
    <submittedName>
        <fullName evidence="1">Uncharacterized protein</fullName>
    </submittedName>
</protein>
<dbReference type="OrthoDB" id="5282002at2759"/>
<gene>
    <name evidence="1" type="ORF">E8E13_008364</name>
</gene>
<sequence>MDNCCGDHPGNGDIPQTGLVSLTPANSKNKLYFMWDFVLRSFQFLAARVDPRDPIRSEMFEDIVGRGAMAKSLIQDETGKLEAMNASVGYSHDEGVEFTDEIKTAAVRLMDIPEPE</sequence>
<dbReference type="EMBL" id="SWKU01000004">
    <property type="protein sequence ID" value="KAF3007631.1"/>
    <property type="molecule type" value="Genomic_DNA"/>
</dbReference>
<comment type="caution">
    <text evidence="1">The sequence shown here is derived from an EMBL/GenBank/DDBJ whole genome shotgun (WGS) entry which is preliminary data.</text>
</comment>
<evidence type="ECO:0000313" key="1">
    <source>
        <dbReference type="EMBL" id="KAF3007631.1"/>
    </source>
</evidence>
<keyword evidence="2" id="KW-1185">Reference proteome</keyword>
<reference evidence="1" key="1">
    <citation type="submission" date="2019-04" db="EMBL/GenBank/DDBJ databases">
        <title>Sequencing of skin fungus with MAO and IRED activity.</title>
        <authorList>
            <person name="Marsaioli A.J."/>
            <person name="Bonatto J.M.C."/>
            <person name="Reis Junior O."/>
        </authorList>
    </citation>
    <scope>NUCLEOTIDE SEQUENCE</scope>
    <source>
        <strain evidence="1">30M1</strain>
    </source>
</reference>
<proteinExistence type="predicted"/>
<dbReference type="AlphaFoldDB" id="A0A9P4WDD3"/>
<evidence type="ECO:0000313" key="2">
    <source>
        <dbReference type="Proteomes" id="UP000801428"/>
    </source>
</evidence>
<dbReference type="Proteomes" id="UP000801428">
    <property type="component" value="Unassembled WGS sequence"/>
</dbReference>
<accession>A0A9P4WDD3</accession>
<organism evidence="1 2">
    <name type="scientific">Curvularia kusanoi</name>
    <name type="common">Cochliobolus kusanoi</name>
    <dbReference type="NCBI Taxonomy" id="90978"/>
    <lineage>
        <taxon>Eukaryota</taxon>
        <taxon>Fungi</taxon>
        <taxon>Dikarya</taxon>
        <taxon>Ascomycota</taxon>
        <taxon>Pezizomycotina</taxon>
        <taxon>Dothideomycetes</taxon>
        <taxon>Pleosporomycetidae</taxon>
        <taxon>Pleosporales</taxon>
        <taxon>Pleosporineae</taxon>
        <taxon>Pleosporaceae</taxon>
        <taxon>Curvularia</taxon>
    </lineage>
</organism>
<name>A0A9P4WDD3_CURKU</name>